<gene>
    <name evidence="1" type="ORF">CPHO_08630</name>
</gene>
<sequence>MTLRAIIDKLTGPKAPRLASPAGDAPIVEVPRLQVHTAEDTVIVTICPDTVEIIREIARSGVSATITDGELDVHFTPVEKRTLTVKDPKKGWVLPLDKDVREKIEEKLKPAEDGYEINQDIAFIVEDLGC</sequence>
<dbReference type="RefSeq" id="WP_075736628.1">
    <property type="nucleotide sequence ID" value="NZ_CP009249.1"/>
</dbReference>
<protein>
    <submittedName>
        <fullName evidence="1">Uncharacterized protein</fullName>
    </submittedName>
</protein>
<dbReference type="OrthoDB" id="4427708at2"/>
<evidence type="ECO:0000313" key="1">
    <source>
        <dbReference type="EMBL" id="APT93755.1"/>
    </source>
</evidence>
<evidence type="ECO:0000313" key="2">
    <source>
        <dbReference type="Proteomes" id="UP000185491"/>
    </source>
</evidence>
<dbReference type="KEGG" id="cpho:CPHO_08630"/>
<dbReference type="EMBL" id="CP009249">
    <property type="protein sequence ID" value="APT93755.1"/>
    <property type="molecule type" value="Genomic_DNA"/>
</dbReference>
<accession>A0A1L7D6M5</accession>
<name>A0A1L7D6M5_9CORY</name>
<keyword evidence="2" id="KW-1185">Reference proteome</keyword>
<reference evidence="1 2" key="1">
    <citation type="submission" date="2014-08" db="EMBL/GenBank/DDBJ databases">
        <title>Complete genome sequence of Corynebacterium phocae M408/89/1(T)(=DSM 44612(T)), isolated from the common seal (Phoca vitulina).</title>
        <authorList>
            <person name="Ruckert C."/>
            <person name="Albersmeier A."/>
            <person name="Winkler A."/>
            <person name="Kalinowski J."/>
        </authorList>
    </citation>
    <scope>NUCLEOTIDE SEQUENCE [LARGE SCALE GENOMIC DNA]</scope>
    <source>
        <strain evidence="1 2">M408/89/1</strain>
    </source>
</reference>
<dbReference type="AlphaFoldDB" id="A0A1L7D6M5"/>
<dbReference type="Proteomes" id="UP000185491">
    <property type="component" value="Chromosome"/>
</dbReference>
<organism evidence="1 2">
    <name type="scientific">Corynebacterium phocae</name>
    <dbReference type="NCBI Taxonomy" id="161895"/>
    <lineage>
        <taxon>Bacteria</taxon>
        <taxon>Bacillati</taxon>
        <taxon>Actinomycetota</taxon>
        <taxon>Actinomycetes</taxon>
        <taxon>Mycobacteriales</taxon>
        <taxon>Corynebacteriaceae</taxon>
        <taxon>Corynebacterium</taxon>
    </lineage>
</organism>
<proteinExistence type="predicted"/>